<dbReference type="InterPro" id="IPR036915">
    <property type="entry name" value="Cyclin-like_sf"/>
</dbReference>
<organism evidence="1 2">
    <name type="scientific">Cryoendolithus antarcticus</name>
    <dbReference type="NCBI Taxonomy" id="1507870"/>
    <lineage>
        <taxon>Eukaryota</taxon>
        <taxon>Fungi</taxon>
        <taxon>Dikarya</taxon>
        <taxon>Ascomycota</taxon>
        <taxon>Pezizomycotina</taxon>
        <taxon>Dothideomycetes</taxon>
        <taxon>Dothideomycetidae</taxon>
        <taxon>Cladosporiales</taxon>
        <taxon>Cladosporiaceae</taxon>
        <taxon>Cryoendolithus</taxon>
    </lineage>
</organism>
<accession>A0A1V8T7S3</accession>
<dbReference type="OrthoDB" id="3877279at2759"/>
<keyword evidence="2" id="KW-1185">Reference proteome</keyword>
<dbReference type="AlphaFoldDB" id="A0A1V8T7S3"/>
<comment type="caution">
    <text evidence="1">The sequence shown here is derived from an EMBL/GenBank/DDBJ whole genome shotgun (WGS) entry which is preliminary data.</text>
</comment>
<name>A0A1V8T7S3_9PEZI</name>
<protein>
    <recommendedName>
        <fullName evidence="3">Cyclin N-terminal domain-containing protein</fullName>
    </recommendedName>
</protein>
<evidence type="ECO:0000313" key="2">
    <source>
        <dbReference type="Proteomes" id="UP000192596"/>
    </source>
</evidence>
<gene>
    <name evidence="1" type="ORF">B0A48_07802</name>
</gene>
<evidence type="ECO:0000313" key="1">
    <source>
        <dbReference type="EMBL" id="OQO07232.1"/>
    </source>
</evidence>
<proteinExistence type="predicted"/>
<dbReference type="InParanoid" id="A0A1V8T7S3"/>
<dbReference type="Proteomes" id="UP000192596">
    <property type="component" value="Unassembled WGS sequence"/>
</dbReference>
<sequence>MDDTVAILPASPTFTDFDSLDGIEDLDAFLDAKGGLSRFPTPPLKDKTFVHVGIIEDVSEDESDDEVDELDIATVFARELSGPAEPFWDDILAIEDLLLRAHMPIEIVALALNILSTFLYEPSRPSGTVFSQPSAGPLITATLSIASIFTSDHPSPTSYWATQVCHPPIATNDLDSLELKVLDALDWRLLSLSQPEAIAMALRQFERRRETPDLVQLDADIVEPGKLDLFSDGPREARWADEQLASALAPDMRVGSTWLRLN</sequence>
<reference evidence="2" key="1">
    <citation type="submission" date="2017-03" db="EMBL/GenBank/DDBJ databases">
        <title>Genomes of endolithic fungi from Antarctica.</title>
        <authorList>
            <person name="Coleine C."/>
            <person name="Masonjones S."/>
            <person name="Stajich J.E."/>
        </authorList>
    </citation>
    <scope>NUCLEOTIDE SEQUENCE [LARGE SCALE GENOMIC DNA]</scope>
    <source>
        <strain evidence="2">CCFEE 5527</strain>
    </source>
</reference>
<dbReference type="EMBL" id="NAJO01000015">
    <property type="protein sequence ID" value="OQO07232.1"/>
    <property type="molecule type" value="Genomic_DNA"/>
</dbReference>
<dbReference type="SUPFAM" id="SSF47954">
    <property type="entry name" value="Cyclin-like"/>
    <property type="match status" value="1"/>
</dbReference>
<evidence type="ECO:0008006" key="3">
    <source>
        <dbReference type="Google" id="ProtNLM"/>
    </source>
</evidence>